<accession>A0A0A9GS77</accession>
<evidence type="ECO:0000313" key="1">
    <source>
        <dbReference type="EMBL" id="JAE26264.1"/>
    </source>
</evidence>
<dbReference type="EMBL" id="GBRH01171632">
    <property type="protein sequence ID" value="JAE26264.1"/>
    <property type="molecule type" value="Transcribed_RNA"/>
</dbReference>
<dbReference type="AlphaFoldDB" id="A0A0A9GS77"/>
<protein>
    <submittedName>
        <fullName evidence="1">Uncharacterized protein</fullName>
    </submittedName>
</protein>
<name>A0A0A9GS77_ARUDO</name>
<reference evidence="1" key="2">
    <citation type="journal article" date="2015" name="Data Brief">
        <title>Shoot transcriptome of the giant reed, Arundo donax.</title>
        <authorList>
            <person name="Barrero R.A."/>
            <person name="Guerrero F.D."/>
            <person name="Moolhuijzen P."/>
            <person name="Goolsby J.A."/>
            <person name="Tidwell J."/>
            <person name="Bellgard S.E."/>
            <person name="Bellgard M.I."/>
        </authorList>
    </citation>
    <scope>NUCLEOTIDE SEQUENCE</scope>
    <source>
        <tissue evidence="1">Shoot tissue taken approximately 20 cm above the soil surface</tissue>
    </source>
</reference>
<reference evidence="1" key="1">
    <citation type="submission" date="2014-09" db="EMBL/GenBank/DDBJ databases">
        <authorList>
            <person name="Magalhaes I.L.F."/>
            <person name="Oliveira U."/>
            <person name="Santos F.R."/>
            <person name="Vidigal T.H.D.A."/>
            <person name="Brescovit A.D."/>
            <person name="Santos A.J."/>
        </authorList>
    </citation>
    <scope>NUCLEOTIDE SEQUENCE</scope>
    <source>
        <tissue evidence="1">Shoot tissue taken approximately 20 cm above the soil surface</tissue>
    </source>
</reference>
<organism evidence="1">
    <name type="scientific">Arundo donax</name>
    <name type="common">Giant reed</name>
    <name type="synonym">Donax arundinaceus</name>
    <dbReference type="NCBI Taxonomy" id="35708"/>
    <lineage>
        <taxon>Eukaryota</taxon>
        <taxon>Viridiplantae</taxon>
        <taxon>Streptophyta</taxon>
        <taxon>Embryophyta</taxon>
        <taxon>Tracheophyta</taxon>
        <taxon>Spermatophyta</taxon>
        <taxon>Magnoliopsida</taxon>
        <taxon>Liliopsida</taxon>
        <taxon>Poales</taxon>
        <taxon>Poaceae</taxon>
        <taxon>PACMAD clade</taxon>
        <taxon>Arundinoideae</taxon>
        <taxon>Arundineae</taxon>
        <taxon>Arundo</taxon>
    </lineage>
</organism>
<sequence>MLKVLCHCDLEMEVVAIKYLVNNLAF</sequence>
<proteinExistence type="predicted"/>